<dbReference type="InterPro" id="IPR011335">
    <property type="entry name" value="Restrct_endonuc-II-like"/>
</dbReference>
<evidence type="ECO:0000313" key="3">
    <source>
        <dbReference type="Proteomes" id="UP000262621"/>
    </source>
</evidence>
<organism evidence="2 3">
    <name type="scientific">Micromonospora craniellae</name>
    <dbReference type="NCBI Taxonomy" id="2294034"/>
    <lineage>
        <taxon>Bacteria</taxon>
        <taxon>Bacillati</taxon>
        <taxon>Actinomycetota</taxon>
        <taxon>Actinomycetes</taxon>
        <taxon>Micromonosporales</taxon>
        <taxon>Micromonosporaceae</taxon>
        <taxon>Micromonospora</taxon>
    </lineage>
</organism>
<evidence type="ECO:0000313" key="2">
    <source>
        <dbReference type="EMBL" id="RFS46875.1"/>
    </source>
</evidence>
<sequence>MSSDSTRWRTWPEHRVAVEYDGLWHHDPDQFHRDRRRLNRLLGTDWLVLHVTAKRLRDDVDGSSPNSATHWPSATPDLAPPPRPRRPPPRRQPRPACRRPRPARWRDRVRCCKIRATSAMLLPQALPEVPVPVKLLGS</sequence>
<feature type="compositionally biased region" description="Basic residues" evidence="1">
    <location>
        <begin position="83"/>
        <end position="103"/>
    </location>
</feature>
<reference evidence="2 3" key="1">
    <citation type="submission" date="2018-08" db="EMBL/GenBank/DDBJ databases">
        <title>Verrucosispora craniellae sp. nov., isolated from a marine sponge in the South China Sea.</title>
        <authorList>
            <person name="Li L."/>
            <person name="Lin H.W."/>
        </authorList>
    </citation>
    <scope>NUCLEOTIDE SEQUENCE [LARGE SCALE GENOMIC DNA]</scope>
    <source>
        <strain evidence="2 3">LHW63014</strain>
    </source>
</reference>
<evidence type="ECO:0000256" key="1">
    <source>
        <dbReference type="SAM" id="MobiDB-lite"/>
    </source>
</evidence>
<dbReference type="SUPFAM" id="SSF52980">
    <property type="entry name" value="Restriction endonuclease-like"/>
    <property type="match status" value="1"/>
</dbReference>
<proteinExistence type="predicted"/>
<feature type="region of interest" description="Disordered" evidence="1">
    <location>
        <begin position="57"/>
        <end position="105"/>
    </location>
</feature>
<dbReference type="Proteomes" id="UP000262621">
    <property type="component" value="Unassembled WGS sequence"/>
</dbReference>
<protein>
    <recommendedName>
        <fullName evidence="4">DUF559 domain-containing protein</fullName>
    </recommendedName>
</protein>
<dbReference type="EMBL" id="QVFU01000006">
    <property type="protein sequence ID" value="RFS46875.1"/>
    <property type="molecule type" value="Genomic_DNA"/>
</dbReference>
<accession>A0A372G1F6</accession>
<comment type="caution">
    <text evidence="2">The sequence shown here is derived from an EMBL/GenBank/DDBJ whole genome shotgun (WGS) entry which is preliminary data.</text>
</comment>
<keyword evidence="3" id="KW-1185">Reference proteome</keyword>
<evidence type="ECO:0008006" key="4">
    <source>
        <dbReference type="Google" id="ProtNLM"/>
    </source>
</evidence>
<dbReference type="AlphaFoldDB" id="A0A372G1F6"/>
<dbReference type="Gene3D" id="3.40.960.10">
    <property type="entry name" value="VSR Endonuclease"/>
    <property type="match status" value="1"/>
</dbReference>
<name>A0A372G1F6_9ACTN</name>
<gene>
    <name evidence="2" type="ORF">D0Q02_08835</name>
</gene>